<dbReference type="SUPFAM" id="SSF48371">
    <property type="entry name" value="ARM repeat"/>
    <property type="match status" value="1"/>
</dbReference>
<dbReference type="Proteomes" id="UP000011087">
    <property type="component" value="Unassembled WGS sequence"/>
</dbReference>
<evidence type="ECO:0008006" key="4">
    <source>
        <dbReference type="Google" id="ProtNLM"/>
    </source>
</evidence>
<dbReference type="GeneID" id="17302033"/>
<dbReference type="Pfam" id="PF13646">
    <property type="entry name" value="HEAT_2"/>
    <property type="match status" value="1"/>
</dbReference>
<keyword evidence="3" id="KW-1185">Reference proteome</keyword>
<dbReference type="EMBL" id="JH992999">
    <property type="protein sequence ID" value="EKX45475.1"/>
    <property type="molecule type" value="Genomic_DNA"/>
</dbReference>
<protein>
    <recommendedName>
        <fullName evidence="4">HEAT repeat domain-containing protein</fullName>
    </recommendedName>
</protein>
<reference evidence="3" key="2">
    <citation type="submission" date="2012-11" db="EMBL/GenBank/DDBJ databases">
        <authorList>
            <person name="Kuo A."/>
            <person name="Curtis B.A."/>
            <person name="Tanifuji G."/>
            <person name="Burki F."/>
            <person name="Gruber A."/>
            <person name="Irimia M."/>
            <person name="Maruyama S."/>
            <person name="Arias M.C."/>
            <person name="Ball S.G."/>
            <person name="Gile G.H."/>
            <person name="Hirakawa Y."/>
            <person name="Hopkins J.F."/>
            <person name="Rensing S.A."/>
            <person name="Schmutz J."/>
            <person name="Symeonidi A."/>
            <person name="Elias M."/>
            <person name="Eveleigh R.J."/>
            <person name="Herman E.K."/>
            <person name="Klute M.J."/>
            <person name="Nakayama T."/>
            <person name="Obornik M."/>
            <person name="Reyes-Prieto A."/>
            <person name="Armbrust E.V."/>
            <person name="Aves S.J."/>
            <person name="Beiko R.G."/>
            <person name="Coutinho P."/>
            <person name="Dacks J.B."/>
            <person name="Durnford D.G."/>
            <person name="Fast N.M."/>
            <person name="Green B.R."/>
            <person name="Grisdale C."/>
            <person name="Hempe F."/>
            <person name="Henrissat B."/>
            <person name="Hoppner M.P."/>
            <person name="Ishida K.-I."/>
            <person name="Kim E."/>
            <person name="Koreny L."/>
            <person name="Kroth P.G."/>
            <person name="Liu Y."/>
            <person name="Malik S.-B."/>
            <person name="Maier U.G."/>
            <person name="McRose D."/>
            <person name="Mock T."/>
            <person name="Neilson J.A."/>
            <person name="Onodera N.T."/>
            <person name="Poole A.M."/>
            <person name="Pritham E.J."/>
            <person name="Richards T.A."/>
            <person name="Rocap G."/>
            <person name="Roy S.W."/>
            <person name="Sarai C."/>
            <person name="Schaack S."/>
            <person name="Shirato S."/>
            <person name="Slamovits C.H."/>
            <person name="Spencer D.F."/>
            <person name="Suzuki S."/>
            <person name="Worden A.Z."/>
            <person name="Zauner S."/>
            <person name="Barry K."/>
            <person name="Bell C."/>
            <person name="Bharti A.K."/>
            <person name="Crow J.A."/>
            <person name="Grimwood J."/>
            <person name="Kramer R."/>
            <person name="Lindquist E."/>
            <person name="Lucas S."/>
            <person name="Salamov A."/>
            <person name="McFadden G.I."/>
            <person name="Lane C.E."/>
            <person name="Keeling P.J."/>
            <person name="Gray M.W."/>
            <person name="Grigoriev I.V."/>
            <person name="Archibald J.M."/>
        </authorList>
    </citation>
    <scope>NUCLEOTIDE SEQUENCE</scope>
    <source>
        <strain evidence="3">CCMP2712</strain>
    </source>
</reference>
<reference evidence="2" key="3">
    <citation type="submission" date="2015-06" db="UniProtKB">
        <authorList>
            <consortium name="EnsemblProtists"/>
        </authorList>
    </citation>
    <scope>IDENTIFICATION</scope>
</reference>
<proteinExistence type="predicted"/>
<dbReference type="RefSeq" id="XP_005832455.1">
    <property type="nucleotide sequence ID" value="XM_005832398.1"/>
</dbReference>
<accession>L1JBK9</accession>
<evidence type="ECO:0000313" key="1">
    <source>
        <dbReference type="EMBL" id="EKX45475.1"/>
    </source>
</evidence>
<name>L1JBK9_GUITC</name>
<dbReference type="AlphaFoldDB" id="L1JBK9"/>
<dbReference type="OrthoDB" id="427518at2759"/>
<dbReference type="PaxDb" id="55529-EKX45475"/>
<dbReference type="InterPro" id="IPR016024">
    <property type="entry name" value="ARM-type_fold"/>
</dbReference>
<reference evidence="1 3" key="1">
    <citation type="journal article" date="2012" name="Nature">
        <title>Algal genomes reveal evolutionary mosaicism and the fate of nucleomorphs.</title>
        <authorList>
            <consortium name="DOE Joint Genome Institute"/>
            <person name="Curtis B.A."/>
            <person name="Tanifuji G."/>
            <person name="Burki F."/>
            <person name="Gruber A."/>
            <person name="Irimia M."/>
            <person name="Maruyama S."/>
            <person name="Arias M.C."/>
            <person name="Ball S.G."/>
            <person name="Gile G.H."/>
            <person name="Hirakawa Y."/>
            <person name="Hopkins J.F."/>
            <person name="Kuo A."/>
            <person name="Rensing S.A."/>
            <person name="Schmutz J."/>
            <person name="Symeonidi A."/>
            <person name="Elias M."/>
            <person name="Eveleigh R.J."/>
            <person name="Herman E.K."/>
            <person name="Klute M.J."/>
            <person name="Nakayama T."/>
            <person name="Obornik M."/>
            <person name="Reyes-Prieto A."/>
            <person name="Armbrust E.V."/>
            <person name="Aves S.J."/>
            <person name="Beiko R.G."/>
            <person name="Coutinho P."/>
            <person name="Dacks J.B."/>
            <person name="Durnford D.G."/>
            <person name="Fast N.M."/>
            <person name="Green B.R."/>
            <person name="Grisdale C.J."/>
            <person name="Hempel F."/>
            <person name="Henrissat B."/>
            <person name="Hoppner M.P."/>
            <person name="Ishida K."/>
            <person name="Kim E."/>
            <person name="Koreny L."/>
            <person name="Kroth P.G."/>
            <person name="Liu Y."/>
            <person name="Malik S.B."/>
            <person name="Maier U.G."/>
            <person name="McRose D."/>
            <person name="Mock T."/>
            <person name="Neilson J.A."/>
            <person name="Onodera N.T."/>
            <person name="Poole A.M."/>
            <person name="Pritham E.J."/>
            <person name="Richards T.A."/>
            <person name="Rocap G."/>
            <person name="Roy S.W."/>
            <person name="Sarai C."/>
            <person name="Schaack S."/>
            <person name="Shirato S."/>
            <person name="Slamovits C.H."/>
            <person name="Spencer D.F."/>
            <person name="Suzuki S."/>
            <person name="Worden A.Z."/>
            <person name="Zauner S."/>
            <person name="Barry K."/>
            <person name="Bell C."/>
            <person name="Bharti A.K."/>
            <person name="Crow J.A."/>
            <person name="Grimwood J."/>
            <person name="Kramer R."/>
            <person name="Lindquist E."/>
            <person name="Lucas S."/>
            <person name="Salamov A."/>
            <person name="McFadden G.I."/>
            <person name="Lane C.E."/>
            <person name="Keeling P.J."/>
            <person name="Gray M.W."/>
            <person name="Grigoriev I.V."/>
            <person name="Archibald J.M."/>
        </authorList>
    </citation>
    <scope>NUCLEOTIDE SEQUENCE</scope>
    <source>
        <strain evidence="1 3">CCMP2712</strain>
    </source>
</reference>
<evidence type="ECO:0000313" key="3">
    <source>
        <dbReference type="Proteomes" id="UP000011087"/>
    </source>
</evidence>
<dbReference type="KEGG" id="gtt:GUITHDRAFT_108739"/>
<dbReference type="HOGENOM" id="CLU_685961_0_0_1"/>
<evidence type="ECO:0000313" key="2">
    <source>
        <dbReference type="EnsemblProtists" id="EKX45475"/>
    </source>
</evidence>
<dbReference type="InterPro" id="IPR011989">
    <property type="entry name" value="ARM-like"/>
</dbReference>
<dbReference type="EnsemblProtists" id="EKX45475">
    <property type="protein sequence ID" value="EKX45475"/>
    <property type="gene ID" value="GUITHDRAFT_108739"/>
</dbReference>
<organism evidence="1">
    <name type="scientific">Guillardia theta (strain CCMP2712)</name>
    <name type="common">Cryptophyte</name>
    <dbReference type="NCBI Taxonomy" id="905079"/>
    <lineage>
        <taxon>Eukaryota</taxon>
        <taxon>Cryptophyceae</taxon>
        <taxon>Pyrenomonadales</taxon>
        <taxon>Geminigeraceae</taxon>
        <taxon>Guillardia</taxon>
    </lineage>
</organism>
<gene>
    <name evidence="1" type="ORF">GUITHDRAFT_108739</name>
</gene>
<dbReference type="Gene3D" id="1.25.10.10">
    <property type="entry name" value="Leucine-rich Repeat Variant"/>
    <property type="match status" value="1"/>
</dbReference>
<sequence>MSRHFESQHKLEFDKSHVRLGVVKYARSHDRCSECAESKDDCVRRDPALSPMREFKPANGRHGNMLHSEHNALQDVKLSTPRKNLSSRMKEDVVLPSLQRAWPSPRQRLDDETSRKLRKNHVNSLLKQLQDKRWECRKFAVKELSSIACSDQTLNERSRQVAVWATSRIFGNENREIVKELIARLSHPIPQVRSAVLAALGHVAAKGDEETIDRVWAIAKEKDWQVRESAVDALVQVSTPGCPFVLYRMHVLLGDEDWRVRQVALEAVDSLIDRSLPSILFILRLLDQLKQRNEQGETSPQQLELWAACETSIRRLQMVSSIRCKTCVHMGGSGLFSLEQATRSMSTICQSCLASFESWLSRQMLLPFWITFLMGAHPRLGRRSWINQLDTHVLPIILDECK</sequence>